<dbReference type="EMBL" id="CAFBPJ010000026">
    <property type="protein sequence ID" value="CAB5010736.1"/>
    <property type="molecule type" value="Genomic_DNA"/>
</dbReference>
<name>A0A6J6TAX8_9ZZZZ</name>
<gene>
    <name evidence="1" type="ORF">UFOPK2625_00142</name>
    <name evidence="2" type="ORF">UFOPK2809_00555</name>
    <name evidence="3" type="ORF">UFOPK4092_00374</name>
</gene>
<dbReference type="AlphaFoldDB" id="A0A6J6TAX8"/>
<evidence type="ECO:0000313" key="3">
    <source>
        <dbReference type="EMBL" id="CAB5010736.1"/>
    </source>
</evidence>
<sequence>MPKSEVNGPVSSAPTDRLALGVGWVRPGVAGIGGTLNPSIFTPCGFLGLCFEGNEE</sequence>
<evidence type="ECO:0000313" key="2">
    <source>
        <dbReference type="EMBL" id="CAB4744542.1"/>
    </source>
</evidence>
<accession>A0A6J6TAX8</accession>
<organism evidence="2">
    <name type="scientific">freshwater metagenome</name>
    <dbReference type="NCBI Taxonomy" id="449393"/>
    <lineage>
        <taxon>unclassified sequences</taxon>
        <taxon>metagenomes</taxon>
        <taxon>ecological metagenomes</taxon>
    </lineage>
</organism>
<protein>
    <submittedName>
        <fullName evidence="2">Unannotated protein</fullName>
    </submittedName>
</protein>
<dbReference type="EMBL" id="CAEZZA010000058">
    <property type="protein sequence ID" value="CAB4744542.1"/>
    <property type="molecule type" value="Genomic_DNA"/>
</dbReference>
<dbReference type="EMBL" id="CAEZXZ010000011">
    <property type="protein sequence ID" value="CAB4694007.1"/>
    <property type="molecule type" value="Genomic_DNA"/>
</dbReference>
<evidence type="ECO:0000313" key="1">
    <source>
        <dbReference type="EMBL" id="CAB4694007.1"/>
    </source>
</evidence>
<reference evidence="2" key="1">
    <citation type="submission" date="2020-05" db="EMBL/GenBank/DDBJ databases">
        <authorList>
            <person name="Chiriac C."/>
            <person name="Salcher M."/>
            <person name="Ghai R."/>
            <person name="Kavagutti S V."/>
        </authorList>
    </citation>
    <scope>NUCLEOTIDE SEQUENCE</scope>
</reference>
<proteinExistence type="predicted"/>